<evidence type="ECO:0000256" key="5">
    <source>
        <dbReference type="SAM" id="MobiDB-lite"/>
    </source>
</evidence>
<evidence type="ECO:0000256" key="2">
    <source>
        <dbReference type="ARBA" id="ARBA00022448"/>
    </source>
</evidence>
<dbReference type="CDD" id="cd03230">
    <property type="entry name" value="ABC_DR_subfamily_A"/>
    <property type="match status" value="1"/>
</dbReference>
<dbReference type="InterPro" id="IPR003593">
    <property type="entry name" value="AAA+_ATPase"/>
</dbReference>
<dbReference type="SMART" id="SM00382">
    <property type="entry name" value="AAA"/>
    <property type="match status" value="1"/>
</dbReference>
<feature type="compositionally biased region" description="Acidic residues" evidence="5">
    <location>
        <begin position="329"/>
        <end position="342"/>
    </location>
</feature>
<dbReference type="InterPro" id="IPR027417">
    <property type="entry name" value="P-loop_NTPase"/>
</dbReference>
<dbReference type="PROSITE" id="PS50893">
    <property type="entry name" value="ABC_TRANSPORTER_2"/>
    <property type="match status" value="1"/>
</dbReference>
<keyword evidence="2" id="KW-0813">Transport</keyword>
<dbReference type="Pfam" id="PF00005">
    <property type="entry name" value="ABC_tran"/>
    <property type="match status" value="1"/>
</dbReference>
<evidence type="ECO:0000256" key="4">
    <source>
        <dbReference type="ARBA" id="ARBA00022840"/>
    </source>
</evidence>
<keyword evidence="8" id="KW-1185">Reference proteome</keyword>
<evidence type="ECO:0000256" key="1">
    <source>
        <dbReference type="ARBA" id="ARBA00005417"/>
    </source>
</evidence>
<comment type="similarity">
    <text evidence="1">Belongs to the ABC transporter superfamily.</text>
</comment>
<dbReference type="OrthoDB" id="87732at2157"/>
<dbReference type="RefSeq" id="WP_089808392.1">
    <property type="nucleotide sequence ID" value="NZ_FOYT01000002.1"/>
</dbReference>
<dbReference type="AlphaFoldDB" id="A0A1I6HZW1"/>
<protein>
    <submittedName>
        <fullName evidence="7">ABC-2 type transport system ATP-binding protein</fullName>
    </submittedName>
</protein>
<name>A0A1I6HZW1_9EURY</name>
<dbReference type="InterPro" id="IPR050763">
    <property type="entry name" value="ABC_transporter_ATP-binding"/>
</dbReference>
<evidence type="ECO:0000256" key="3">
    <source>
        <dbReference type="ARBA" id="ARBA00022741"/>
    </source>
</evidence>
<organism evidence="7 8">
    <name type="scientific">Halogeometricum rufum</name>
    <dbReference type="NCBI Taxonomy" id="553469"/>
    <lineage>
        <taxon>Archaea</taxon>
        <taxon>Methanobacteriati</taxon>
        <taxon>Methanobacteriota</taxon>
        <taxon>Stenosarchaea group</taxon>
        <taxon>Halobacteria</taxon>
        <taxon>Halobacteriales</taxon>
        <taxon>Haloferacaceae</taxon>
        <taxon>Halogeometricum</taxon>
    </lineage>
</organism>
<dbReference type="GO" id="GO:0016887">
    <property type="term" value="F:ATP hydrolysis activity"/>
    <property type="evidence" value="ECO:0007669"/>
    <property type="project" value="InterPro"/>
</dbReference>
<dbReference type="Gene3D" id="3.40.50.300">
    <property type="entry name" value="P-loop containing nucleotide triphosphate hydrolases"/>
    <property type="match status" value="1"/>
</dbReference>
<sequence>MAAIQTDELTKYYGETRGIEDVSFAVEEGEVFGFLGPNGSGKTTLIRTLLGFQSPTGGGATMLGRDVTDEREMIEARREIGYLPAEPVFDENATGRRLLEYYGALRGDERSDELLDMFDPPLQRKIGGYSRGNKQMLGIVLAFMHDPNLILMDEPTSGLDPLKQERFVEFVGREHDRGKTVFLSSHILGEVQKMCERVGIIRAGRLVELENVETLLGRSGKFVRVRVADEIRVDDFAFPGVHDLTVGSGGTTDAGDRRGGETVTFTFTGEYNVLLDHLTGYDVLDVEIEEAPLEEVFMRFYGEAPPDEARGEPTGDSGDGPTGDSGDGPTDEPVDEQVEGGG</sequence>
<keyword evidence="4 7" id="KW-0067">ATP-binding</keyword>
<evidence type="ECO:0000259" key="6">
    <source>
        <dbReference type="PROSITE" id="PS50893"/>
    </source>
</evidence>
<reference evidence="8" key="1">
    <citation type="submission" date="2016-10" db="EMBL/GenBank/DDBJ databases">
        <authorList>
            <person name="Varghese N."/>
            <person name="Submissions S."/>
        </authorList>
    </citation>
    <scope>NUCLEOTIDE SEQUENCE [LARGE SCALE GENOMIC DNA]</scope>
    <source>
        <strain evidence="8">CGMCC 1.7736</strain>
    </source>
</reference>
<gene>
    <name evidence="7" type="ORF">SAMN04487947_2676</name>
</gene>
<dbReference type="STRING" id="553469.SAMN04487947_2676"/>
<dbReference type="EMBL" id="FOYT01000002">
    <property type="protein sequence ID" value="SFR59750.1"/>
    <property type="molecule type" value="Genomic_DNA"/>
</dbReference>
<accession>A0A1I6HZW1</accession>
<dbReference type="InterPro" id="IPR003439">
    <property type="entry name" value="ABC_transporter-like_ATP-bd"/>
</dbReference>
<dbReference type="PANTHER" id="PTHR42711:SF5">
    <property type="entry name" value="ABC TRANSPORTER ATP-BINDING PROTEIN NATA"/>
    <property type="match status" value="1"/>
</dbReference>
<feature type="domain" description="ABC transporter" evidence="6">
    <location>
        <begin position="4"/>
        <end position="228"/>
    </location>
</feature>
<dbReference type="SUPFAM" id="SSF52540">
    <property type="entry name" value="P-loop containing nucleoside triphosphate hydrolases"/>
    <property type="match status" value="1"/>
</dbReference>
<dbReference type="Proteomes" id="UP000198531">
    <property type="component" value="Unassembled WGS sequence"/>
</dbReference>
<feature type="compositionally biased region" description="Gly residues" evidence="5">
    <location>
        <begin position="317"/>
        <end position="326"/>
    </location>
</feature>
<feature type="region of interest" description="Disordered" evidence="5">
    <location>
        <begin position="302"/>
        <end position="342"/>
    </location>
</feature>
<keyword evidence="3" id="KW-0547">Nucleotide-binding</keyword>
<evidence type="ECO:0000313" key="8">
    <source>
        <dbReference type="Proteomes" id="UP000198531"/>
    </source>
</evidence>
<dbReference type="GO" id="GO:0005524">
    <property type="term" value="F:ATP binding"/>
    <property type="evidence" value="ECO:0007669"/>
    <property type="project" value="UniProtKB-KW"/>
</dbReference>
<dbReference type="PANTHER" id="PTHR42711">
    <property type="entry name" value="ABC TRANSPORTER ATP-BINDING PROTEIN"/>
    <property type="match status" value="1"/>
</dbReference>
<proteinExistence type="inferred from homology"/>
<evidence type="ECO:0000313" key="7">
    <source>
        <dbReference type="EMBL" id="SFR59750.1"/>
    </source>
</evidence>